<gene>
    <name evidence="2" type="ORF">IRY55_02385</name>
</gene>
<accession>A0A8J7GJX2</accession>
<feature type="transmembrane region" description="Helical" evidence="1">
    <location>
        <begin position="30"/>
        <end position="51"/>
    </location>
</feature>
<sequence>MNLKWHQLFFASLYEPKKMAAFRLLPIGKVFKYVFVFIFLFTFISFGRFLFGDIDVFETTEEVLEYGETLGALRYPISFMLSFTITVFYIFIRLSAMAFIGLGLLRIMKRRGEYRHIWQSTAFAMTVPLFIQLIFEVFPSLPTEGKVISYIVHLLYMFAIVRYYPKLPKR</sequence>
<feature type="transmembrane region" description="Helical" evidence="1">
    <location>
        <begin position="147"/>
        <end position="164"/>
    </location>
</feature>
<comment type="caution">
    <text evidence="2">The sequence shown here is derived from an EMBL/GenBank/DDBJ whole genome shotgun (WGS) entry which is preliminary data.</text>
</comment>
<dbReference type="InterPro" id="IPR009574">
    <property type="entry name" value="DUF1189"/>
</dbReference>
<dbReference type="RefSeq" id="WP_194561649.1">
    <property type="nucleotide sequence ID" value="NZ_JADKPV010000001.1"/>
</dbReference>
<keyword evidence="1" id="KW-0472">Membrane</keyword>
<dbReference type="EMBL" id="JADKPV010000001">
    <property type="protein sequence ID" value="MBF4500198.1"/>
    <property type="molecule type" value="Genomic_DNA"/>
</dbReference>
<feature type="transmembrane region" description="Helical" evidence="1">
    <location>
        <begin position="79"/>
        <end position="105"/>
    </location>
</feature>
<keyword evidence="1" id="KW-0812">Transmembrane</keyword>
<feature type="transmembrane region" description="Helical" evidence="1">
    <location>
        <begin position="117"/>
        <end position="135"/>
    </location>
</feature>
<evidence type="ECO:0000313" key="2">
    <source>
        <dbReference type="EMBL" id="MBF4500198.1"/>
    </source>
</evidence>
<reference evidence="2" key="1">
    <citation type="submission" date="2020-11" db="EMBL/GenBank/DDBJ databases">
        <title>Multidrug resistant novel bacterium Savagea serpentis sp. nov., isolated from the scats of a vine snake (Ahaetulla nasuta).</title>
        <authorList>
            <person name="Venkata Ramana V."/>
            <person name="Vikas Patil S."/>
            <person name="Yogita Lugani V."/>
        </authorList>
    </citation>
    <scope>NUCLEOTIDE SEQUENCE</scope>
    <source>
        <strain evidence="2">SN6</strain>
    </source>
</reference>
<proteinExistence type="predicted"/>
<name>A0A8J7GJX2_9BACL</name>
<keyword evidence="1" id="KW-1133">Transmembrane helix</keyword>
<evidence type="ECO:0000313" key="3">
    <source>
        <dbReference type="Proteomes" id="UP000622653"/>
    </source>
</evidence>
<evidence type="ECO:0000256" key="1">
    <source>
        <dbReference type="SAM" id="Phobius"/>
    </source>
</evidence>
<protein>
    <submittedName>
        <fullName evidence="2">DUF1189 family protein</fullName>
    </submittedName>
</protein>
<dbReference type="AlphaFoldDB" id="A0A8J7GJX2"/>
<dbReference type="Proteomes" id="UP000622653">
    <property type="component" value="Unassembled WGS sequence"/>
</dbReference>
<organism evidence="2 3">
    <name type="scientific">Savagea serpentis</name>
    <dbReference type="NCBI Taxonomy" id="2785297"/>
    <lineage>
        <taxon>Bacteria</taxon>
        <taxon>Bacillati</taxon>
        <taxon>Bacillota</taxon>
        <taxon>Bacilli</taxon>
        <taxon>Bacillales</taxon>
        <taxon>Caryophanaceae</taxon>
        <taxon>Savagea</taxon>
    </lineage>
</organism>
<dbReference type="Pfam" id="PF06691">
    <property type="entry name" value="DUF1189"/>
    <property type="match status" value="1"/>
</dbReference>
<keyword evidence="3" id="KW-1185">Reference proteome</keyword>